<evidence type="ECO:0000313" key="3">
    <source>
        <dbReference type="Proteomes" id="UP000654075"/>
    </source>
</evidence>
<sequence>MAVGLSHAACGMGRRCPPRGHGGCALNRAQREMVSALSRQGDSMRRLGDLSLSCGARLLDLQGRVAKIKADLVDLDVVPYARSRLGQKTRDVTTLQHSGISSGLLGIAERVGLPEKVTPFDPRPSLNGEEKEAYEEPDLLLSTEENFEEETEVPFKISYSFKPWEMLKLFRRWDSVDRFAHFPAEECFEKDRADVFVVPKGPDEDRQIIDRRLRNRRSRSMAHACPLCQLPLGKKKVALLSLDDLEHYYHKFAVSKQRSRSNPIGKPMKALHFAGFKALPPGTAPDALLQPCWDGLPMGDRLAVDFAQSAHIRVLQSTGGMQEDRALRYDRLTPVSRDGVYEGIIIDDRLGLELMSPEEAAIRPAGGKGPLDELFDRAHDAYRRFGLQAKASKAKRNEKTLSAWGAALEGVEGLVGVPRHRLWMLMRVTVDIAILGLYSLEILESLGHLGQRNIFCVDASASGAGACSAEVPLAVSEELWRRCDKRGYRSRLSYDQGLPTELEDGSSDEEEGPPPLSFGRARAEIFDIVKLYGGDHEVSKACGPTFASFAPVVQALFVLKIRLLVAKLVMSHIYASVDYQHDYKFGDGGHINLKEARAYRSLIERFPRDNKPVIGQDSKACIGSFTKGRSPSAALNKIVVSTMPHILGKNLHPCSFDQPTWGMRLDENSYTSRGLGRWFQFGAFALGLVRARGSSQGSKLGGGSEPGHYGQDGLSPGPDDEKFLARLRQAFVNLGETSEGLCRDCEARGLKVPLALSACRGSEDAPNYMTESGATVHAPVGLLDLGVGPSGHSPAVWLLRIATCLRSFVFEGRRLLASDRRRFGIGCLRGFGEGMEISERVRKPALFSGLVDRAQPSQHQSPFFKTTSSPATKSQRKPTKLETRRGFHRVSLENLAHPSARDFCVEWGAQAPYFHSFDFANLDFDTGKFAPYFHSFDFANLDFDTGKFAGVWMRMTDMTTPEIHDTVYEREELRGWLPLRLSWLWLDKSELLSFDASASGVGPWMGSVNSATYPGSFSCSWTVAGGGVRWNVIVPGAVPAGHDFRMICYQINPETSTTTVTETSTSITSTSTSSSTSTVSSTSSTVTSTTTSTVTSTTSSTFTSTTTSTTSTTSTTTTTTTTPAKPFNITWALDYLRPHKGNKLVVSCAPTACNPNAVGFLAADDAYSSKVEMSCEEVTEMRYQPILVYDTYTATSVIRTTIINSFTDDTGLAVTDGLEAWVSAWSDLGDIVTNWTVLVEEADQLRIGRTYKFCIDPSGPGSWNGITLSEVEVYFSVYIPGIKSAYGTSGLMYGTQARLNVECEPMGAHWQLGCEKPLTSAYLSTSCDSTDDDGLREVSLGTGTMQANLDGAGAPYYHFTFDTTPLVPGSGVKVYVSGVSGALPIRTFVLAPDTSVCEMGAGLAPTNR</sequence>
<dbReference type="Proteomes" id="UP000654075">
    <property type="component" value="Unassembled WGS sequence"/>
</dbReference>
<evidence type="ECO:0000256" key="1">
    <source>
        <dbReference type="SAM" id="MobiDB-lite"/>
    </source>
</evidence>
<accession>A0A813FIG8</accession>
<feature type="region of interest" description="Disordered" evidence="1">
    <location>
        <begin position="116"/>
        <end position="137"/>
    </location>
</feature>
<dbReference type="EMBL" id="CAJNNV010025265">
    <property type="protein sequence ID" value="CAE8613498.1"/>
    <property type="molecule type" value="Genomic_DNA"/>
</dbReference>
<comment type="caution">
    <text evidence="2">The sequence shown here is derived from an EMBL/GenBank/DDBJ whole genome shotgun (WGS) entry which is preliminary data.</text>
</comment>
<dbReference type="PANTHER" id="PTHR22917">
    <property type="entry name" value="HEMOPEXIN DOMAIN-CONTAINING PROTEIN"/>
    <property type="match status" value="1"/>
</dbReference>
<organism evidence="2 3">
    <name type="scientific">Polarella glacialis</name>
    <name type="common">Dinoflagellate</name>
    <dbReference type="NCBI Taxonomy" id="89957"/>
    <lineage>
        <taxon>Eukaryota</taxon>
        <taxon>Sar</taxon>
        <taxon>Alveolata</taxon>
        <taxon>Dinophyceae</taxon>
        <taxon>Suessiales</taxon>
        <taxon>Suessiaceae</taxon>
        <taxon>Polarella</taxon>
    </lineage>
</organism>
<dbReference type="InterPro" id="IPR051298">
    <property type="entry name" value="Heme_transport/Cell_adhesion"/>
</dbReference>
<reference evidence="2" key="1">
    <citation type="submission" date="2021-02" db="EMBL/GenBank/DDBJ databases">
        <authorList>
            <person name="Dougan E. K."/>
            <person name="Rhodes N."/>
            <person name="Thang M."/>
            <person name="Chan C."/>
        </authorList>
    </citation>
    <scope>NUCLEOTIDE SEQUENCE</scope>
</reference>
<feature type="compositionally biased region" description="Polar residues" evidence="1">
    <location>
        <begin position="859"/>
        <end position="873"/>
    </location>
</feature>
<gene>
    <name evidence="2" type="ORF">PGLA1383_LOCUS31263</name>
</gene>
<protein>
    <submittedName>
        <fullName evidence="2">Uncharacterized protein</fullName>
    </submittedName>
</protein>
<dbReference type="PANTHER" id="PTHR22917:SF6">
    <property type="entry name" value="EG:8D8.2 PROTEIN-RELATED"/>
    <property type="match status" value="1"/>
</dbReference>
<name>A0A813FIG8_POLGL</name>
<evidence type="ECO:0000313" key="2">
    <source>
        <dbReference type="EMBL" id="CAE8613498.1"/>
    </source>
</evidence>
<dbReference type="OrthoDB" id="436156at2759"/>
<keyword evidence="3" id="KW-1185">Reference proteome</keyword>
<proteinExistence type="predicted"/>
<feature type="region of interest" description="Disordered" evidence="1">
    <location>
        <begin position="859"/>
        <end position="880"/>
    </location>
</feature>
<feature type="region of interest" description="Disordered" evidence="1">
    <location>
        <begin position="1059"/>
        <end position="1119"/>
    </location>
</feature>
<feature type="region of interest" description="Disordered" evidence="1">
    <location>
        <begin position="695"/>
        <end position="715"/>
    </location>
</feature>